<feature type="transmembrane region" description="Helical" evidence="1">
    <location>
        <begin position="183"/>
        <end position="201"/>
    </location>
</feature>
<evidence type="ECO:0000313" key="4">
    <source>
        <dbReference type="Proteomes" id="UP000262832"/>
    </source>
</evidence>
<proteinExistence type="predicted"/>
<dbReference type="Proteomes" id="UP000262832">
    <property type="component" value="Chromosome I"/>
</dbReference>
<organism evidence="3 4">
    <name type="scientific">Vibrio alfacsensis</name>
    <dbReference type="NCBI Taxonomy" id="1074311"/>
    <lineage>
        <taxon>Bacteria</taxon>
        <taxon>Pseudomonadati</taxon>
        <taxon>Pseudomonadota</taxon>
        <taxon>Gammaproteobacteria</taxon>
        <taxon>Vibrionales</taxon>
        <taxon>Vibrionaceae</taxon>
        <taxon>Vibrio</taxon>
    </lineage>
</organism>
<dbReference type="Pfam" id="PF01757">
    <property type="entry name" value="Acyl_transf_3"/>
    <property type="match status" value="1"/>
</dbReference>
<dbReference type="EMBL" id="CP032093">
    <property type="protein sequence ID" value="AXY02104.1"/>
    <property type="molecule type" value="Genomic_DNA"/>
</dbReference>
<keyword evidence="1" id="KW-1133">Transmembrane helix</keyword>
<dbReference type="PANTHER" id="PTHR37312">
    <property type="entry name" value="MEMBRANE-BOUND ACYLTRANSFERASE YKRP-RELATED"/>
    <property type="match status" value="1"/>
</dbReference>
<feature type="transmembrane region" description="Helical" evidence="1">
    <location>
        <begin position="53"/>
        <end position="70"/>
    </location>
</feature>
<gene>
    <name evidence="3" type="ORF">D1115_14080</name>
</gene>
<keyword evidence="1" id="KW-0812">Transmembrane</keyword>
<evidence type="ECO:0000313" key="3">
    <source>
        <dbReference type="EMBL" id="AXY02104.1"/>
    </source>
</evidence>
<protein>
    <recommendedName>
        <fullName evidence="2">Acyltransferase 3 domain-containing protein</fullName>
    </recommendedName>
</protein>
<keyword evidence="4" id="KW-1185">Reference proteome</keyword>
<evidence type="ECO:0000256" key="1">
    <source>
        <dbReference type="SAM" id="Phobius"/>
    </source>
</evidence>
<feature type="transmembrane region" description="Helical" evidence="1">
    <location>
        <begin position="150"/>
        <end position="171"/>
    </location>
</feature>
<feature type="transmembrane region" description="Helical" evidence="1">
    <location>
        <begin position="213"/>
        <end position="231"/>
    </location>
</feature>
<sequence>MDALKVVLFLSVVLGHINTPFHHYIFAFHIPAFFFLSGFLMKRKSLSETGSDFVRLVVPFFIFSALGIAIELSKRFALGRDFPDFGPMLYSIYIAYESTVPYYGFVLWFLPVLFLAKFITRVLLSRVESVLIPAILSSVVLFFYKDYQYVLPSAAGVDKLFVTVPFLMLGFAFREVKPKDDRLLFFASSLFVVLCAGYNAIPYFDIGSSKVIYNGLSILFPVFLAISFFSFSGC</sequence>
<dbReference type="PANTHER" id="PTHR37312:SF1">
    <property type="entry name" value="MEMBRANE-BOUND ACYLTRANSFERASE YKRP-RELATED"/>
    <property type="match status" value="1"/>
</dbReference>
<dbReference type="InterPro" id="IPR002656">
    <property type="entry name" value="Acyl_transf_3_dom"/>
</dbReference>
<name>A0ABN5PFT2_9VIBR</name>
<feature type="transmembrane region" description="Helical" evidence="1">
    <location>
        <begin position="123"/>
        <end position="144"/>
    </location>
</feature>
<feature type="transmembrane region" description="Helical" evidence="1">
    <location>
        <begin position="90"/>
        <end position="116"/>
    </location>
</feature>
<feature type="transmembrane region" description="Helical" evidence="1">
    <location>
        <begin position="25"/>
        <end position="41"/>
    </location>
</feature>
<evidence type="ECO:0000259" key="2">
    <source>
        <dbReference type="Pfam" id="PF01757"/>
    </source>
</evidence>
<dbReference type="InterPro" id="IPR052734">
    <property type="entry name" value="Nod_factor_acetyltransferase"/>
</dbReference>
<keyword evidence="1" id="KW-0472">Membrane</keyword>
<reference evidence="3 4" key="1">
    <citation type="submission" date="2018-08" db="EMBL/GenBank/DDBJ databases">
        <title>Genomic taxonomy of the Vibrionaceae family.</title>
        <authorList>
            <person name="Gomez-Gil B."/>
            <person name="Tanaka M."/>
            <person name="Sawabe T."/>
            <person name="Enciso-Ibarra K."/>
        </authorList>
    </citation>
    <scope>NUCLEOTIDE SEQUENCE [LARGE SCALE GENOMIC DNA]</scope>
    <source>
        <strain evidence="3 4">CAIM 1831</strain>
    </source>
</reference>
<accession>A0ABN5PFT2</accession>
<feature type="domain" description="Acyltransferase 3" evidence="2">
    <location>
        <begin position="1"/>
        <end position="229"/>
    </location>
</feature>